<evidence type="ECO:0000256" key="1">
    <source>
        <dbReference type="ARBA" id="ARBA00005513"/>
    </source>
</evidence>
<keyword evidence="18" id="KW-1185">Reference proteome</keyword>
<keyword evidence="4 14" id="KW-0812">Transmembrane</keyword>
<dbReference type="InterPro" id="IPR005864">
    <property type="entry name" value="ATP_synth_F0_bsu_bac"/>
</dbReference>
<name>A0A0U5JCN6_9BACT</name>
<dbReference type="CDD" id="cd06503">
    <property type="entry name" value="ATP-synt_Fo_b"/>
    <property type="match status" value="1"/>
</dbReference>
<keyword evidence="2 14" id="KW-0813">Transport</keyword>
<comment type="similarity">
    <text evidence="1 14 15">Belongs to the ATPase B chain family.</text>
</comment>
<comment type="subcellular location">
    <subcellularLocation>
        <location evidence="14">Cell membrane</location>
        <topology evidence="14">Single-pass membrane protein</topology>
    </subcellularLocation>
    <subcellularLocation>
        <location evidence="13">Endomembrane system</location>
        <topology evidence="13">Single-pass membrane protein</topology>
    </subcellularLocation>
</comment>
<dbReference type="STRING" id="389348.PNK_1653"/>
<dbReference type="GO" id="GO:0046961">
    <property type="term" value="F:proton-transporting ATPase activity, rotational mechanism"/>
    <property type="evidence" value="ECO:0007669"/>
    <property type="project" value="TreeGrafter"/>
</dbReference>
<evidence type="ECO:0000256" key="2">
    <source>
        <dbReference type="ARBA" id="ARBA00022448"/>
    </source>
</evidence>
<dbReference type="InterPro" id="IPR050059">
    <property type="entry name" value="ATP_synthase_B_chain"/>
</dbReference>
<dbReference type="NCBIfam" id="TIGR01144">
    <property type="entry name" value="ATP_synt_b"/>
    <property type="match status" value="1"/>
</dbReference>
<evidence type="ECO:0000256" key="13">
    <source>
        <dbReference type="ARBA" id="ARBA00037847"/>
    </source>
</evidence>
<comment type="subunit">
    <text evidence="14">F-type ATPases have 2 components, F(1) - the catalytic core - and F(0) - the membrane proton channel. F(1) has five subunits: alpha(3), beta(3), gamma(1), delta(1), epsilon(1). F(0) has three main subunits: a(1), b(2) and c(10-14). The alpha and beta chains form an alternating ring which encloses part of the gamma chain. F(1) is attached to F(0) by a central stalk formed by the gamma and epsilon chains, while a peripheral stalk is formed by the delta and b chains.</text>
</comment>
<comment type="function">
    <text evidence="11">Component of the F(0) channel, it forms part of the peripheral stalk, linking F(1) to F(0). The b'-subunit is a diverged and duplicated form of b found in plants and photosynthetic bacteria.</text>
</comment>
<keyword evidence="17" id="KW-0378">Hydrolase</keyword>
<accession>A0A0U5JCN6</accession>
<evidence type="ECO:0000256" key="7">
    <source>
        <dbReference type="ARBA" id="ARBA00023065"/>
    </source>
</evidence>
<evidence type="ECO:0000256" key="11">
    <source>
        <dbReference type="ARBA" id="ARBA00025614"/>
    </source>
</evidence>
<comment type="subunit">
    <text evidence="12">F-type ATPases have 2 components, F(1) - the catalytic core - and F(0) - the membrane proton channel. F(1) has five subunits: alpha(3), beta(3), gamma(1), delta(1), epsilon(1). F(0) has four main subunits: a(1), b(2) and c(10-14). The alpha and beta chains form an alternating ring which encloses part of the gamma chain. F(1) is attached to F(0) by a central stalk formed by the gamma and epsilon chains, while a peripheral stalk is formed by the delta and b chains.</text>
</comment>
<evidence type="ECO:0000313" key="18">
    <source>
        <dbReference type="Proteomes" id="UP000069902"/>
    </source>
</evidence>
<dbReference type="KEGG" id="pnl:PNK_1653"/>
<evidence type="ECO:0000256" key="10">
    <source>
        <dbReference type="ARBA" id="ARBA00025198"/>
    </source>
</evidence>
<gene>
    <name evidence="14 17" type="primary">atpF</name>
    <name evidence="17" type="ORF">PNK_1653</name>
</gene>
<evidence type="ECO:0000256" key="4">
    <source>
        <dbReference type="ARBA" id="ARBA00022692"/>
    </source>
</evidence>
<evidence type="ECO:0000256" key="5">
    <source>
        <dbReference type="ARBA" id="ARBA00022781"/>
    </source>
</evidence>
<dbReference type="GO" id="GO:0005886">
    <property type="term" value="C:plasma membrane"/>
    <property type="evidence" value="ECO:0007669"/>
    <property type="project" value="UniProtKB-SubCell"/>
</dbReference>
<keyword evidence="6 14" id="KW-1133">Transmembrane helix</keyword>
<comment type="function">
    <text evidence="10 14">F(1)F(0) ATP synthase produces ATP from ADP in the presence of a proton or sodium gradient. F-type ATPases consist of two structural domains, F(1) containing the extramembraneous catalytic core and F(0) containing the membrane proton channel, linked together by a central stalk and a peripheral stalk. During catalysis, ATP synthesis in the catalytic domain of F(1) is coupled via a rotary mechanism of the central stalk subunits to proton translocation.</text>
</comment>
<evidence type="ECO:0000256" key="12">
    <source>
        <dbReference type="ARBA" id="ARBA00026054"/>
    </source>
</evidence>
<dbReference type="PANTHER" id="PTHR33445">
    <property type="entry name" value="ATP SYNTHASE SUBUNIT B', CHLOROPLASTIC"/>
    <property type="match status" value="1"/>
</dbReference>
<dbReference type="GO" id="GO:0012505">
    <property type="term" value="C:endomembrane system"/>
    <property type="evidence" value="ECO:0007669"/>
    <property type="project" value="UniProtKB-SubCell"/>
</dbReference>
<evidence type="ECO:0000256" key="6">
    <source>
        <dbReference type="ARBA" id="ARBA00022989"/>
    </source>
</evidence>
<evidence type="ECO:0000256" key="8">
    <source>
        <dbReference type="ARBA" id="ARBA00023136"/>
    </source>
</evidence>
<dbReference type="PATRIC" id="fig|389348.3.peg.1853"/>
<organism evidence="17 18">
    <name type="scientific">Candidatus Protochlamydia naegleriophila</name>
    <dbReference type="NCBI Taxonomy" id="389348"/>
    <lineage>
        <taxon>Bacteria</taxon>
        <taxon>Pseudomonadati</taxon>
        <taxon>Chlamydiota</taxon>
        <taxon>Chlamydiia</taxon>
        <taxon>Parachlamydiales</taxon>
        <taxon>Parachlamydiaceae</taxon>
        <taxon>Candidatus Protochlamydia</taxon>
    </lineage>
</organism>
<dbReference type="InterPro" id="IPR002146">
    <property type="entry name" value="ATP_synth_b/b'su_bac/chlpt"/>
</dbReference>
<dbReference type="FunCoup" id="A0A0U5JCN6">
    <property type="interactions" value="143"/>
</dbReference>
<dbReference type="RefSeq" id="WP_059061416.1">
    <property type="nucleotide sequence ID" value="NZ_LN879502.1"/>
</dbReference>
<evidence type="ECO:0000256" key="9">
    <source>
        <dbReference type="ARBA" id="ARBA00023310"/>
    </source>
</evidence>
<evidence type="ECO:0000313" key="17">
    <source>
        <dbReference type="EMBL" id="CUI17262.1"/>
    </source>
</evidence>
<evidence type="ECO:0000256" key="16">
    <source>
        <dbReference type="SAM" id="Coils"/>
    </source>
</evidence>
<dbReference type="GO" id="GO:0016787">
    <property type="term" value="F:hydrolase activity"/>
    <property type="evidence" value="ECO:0007669"/>
    <property type="project" value="UniProtKB-KW"/>
</dbReference>
<dbReference type="EMBL" id="LN879502">
    <property type="protein sequence ID" value="CUI17262.1"/>
    <property type="molecule type" value="Genomic_DNA"/>
</dbReference>
<sequence>MNLEIEQILTQIVAFLIMLWVLKKFAWKPLLGLMEERQELIRSEFDSIEMQKKEVNKRADEYKTKLHDIDAEARKRIQEAIGKGRDIAHDIERETRNKAALILNNAQDEMRRELDQAKEQLKRDVVKISLAVTEKLIQEKLDPSKHQKLIEEAIDQVVIK</sequence>
<protein>
    <recommendedName>
        <fullName evidence="14">ATP synthase subunit b</fullName>
    </recommendedName>
    <alternativeName>
        <fullName evidence="14">ATP synthase F(0) sector subunit b</fullName>
    </alternativeName>
    <alternativeName>
        <fullName evidence="14">ATPase subunit I</fullName>
    </alternativeName>
    <alternativeName>
        <fullName evidence="14">F-type ATPase subunit b</fullName>
        <shortName evidence="14">F-ATPase subunit b</shortName>
    </alternativeName>
</protein>
<keyword evidence="9 14" id="KW-0066">ATP synthesis</keyword>
<evidence type="ECO:0000256" key="14">
    <source>
        <dbReference type="HAMAP-Rule" id="MF_01398"/>
    </source>
</evidence>
<feature type="coiled-coil region" evidence="16">
    <location>
        <begin position="45"/>
        <end position="72"/>
    </location>
</feature>
<proteinExistence type="inferred from homology"/>
<dbReference type="Proteomes" id="UP000069902">
    <property type="component" value="Chromosome cPNK"/>
</dbReference>
<evidence type="ECO:0000256" key="15">
    <source>
        <dbReference type="RuleBase" id="RU003848"/>
    </source>
</evidence>
<keyword evidence="7 14" id="KW-0406">Ion transport</keyword>
<dbReference type="Pfam" id="PF00430">
    <property type="entry name" value="ATP-synt_B"/>
    <property type="match status" value="1"/>
</dbReference>
<keyword evidence="3 14" id="KW-0138">CF(0)</keyword>
<reference evidence="18" key="1">
    <citation type="submission" date="2015-09" db="EMBL/GenBank/DDBJ databases">
        <authorList>
            <person name="Bertelli C."/>
        </authorList>
    </citation>
    <scope>NUCLEOTIDE SEQUENCE [LARGE SCALE GENOMIC DNA]</scope>
    <source>
        <strain evidence="18">KNic</strain>
    </source>
</reference>
<dbReference type="PANTHER" id="PTHR33445:SF2">
    <property type="entry name" value="ATP SYNTHASE SUBUNIT B', CHLOROPLASTIC"/>
    <property type="match status" value="1"/>
</dbReference>
<dbReference type="GO" id="GO:0045259">
    <property type="term" value="C:proton-transporting ATP synthase complex"/>
    <property type="evidence" value="ECO:0007669"/>
    <property type="project" value="UniProtKB-KW"/>
</dbReference>
<dbReference type="HAMAP" id="MF_01398">
    <property type="entry name" value="ATP_synth_b_bprime"/>
    <property type="match status" value="1"/>
</dbReference>
<keyword evidence="16" id="KW-0175">Coiled coil</keyword>
<keyword evidence="5 14" id="KW-0375">Hydrogen ion transport</keyword>
<keyword evidence="14" id="KW-1003">Cell membrane</keyword>
<dbReference type="AlphaFoldDB" id="A0A0U5JCN6"/>
<dbReference type="InParanoid" id="A0A0U5JCN6"/>
<feature type="coiled-coil region" evidence="16">
    <location>
        <begin position="100"/>
        <end position="127"/>
    </location>
</feature>
<keyword evidence="8 14" id="KW-0472">Membrane</keyword>
<evidence type="ECO:0000256" key="3">
    <source>
        <dbReference type="ARBA" id="ARBA00022547"/>
    </source>
</evidence>
<dbReference type="GO" id="GO:0046933">
    <property type="term" value="F:proton-transporting ATP synthase activity, rotational mechanism"/>
    <property type="evidence" value="ECO:0007669"/>
    <property type="project" value="UniProtKB-UniRule"/>
</dbReference>